<feature type="domain" description="Beta-lactamase-related" evidence="3">
    <location>
        <begin position="22"/>
        <end position="350"/>
    </location>
</feature>
<dbReference type="Proteomes" id="UP001201217">
    <property type="component" value="Unassembled WGS sequence"/>
</dbReference>
<evidence type="ECO:0000256" key="2">
    <source>
        <dbReference type="ARBA" id="ARBA00023136"/>
    </source>
</evidence>
<dbReference type="InterPro" id="IPR050491">
    <property type="entry name" value="AmpC-like"/>
</dbReference>
<dbReference type="Pfam" id="PF00144">
    <property type="entry name" value="Beta-lactamase"/>
    <property type="match status" value="1"/>
</dbReference>
<name>A0ABS9E9G0_9HYPH</name>
<evidence type="ECO:0000256" key="1">
    <source>
        <dbReference type="ARBA" id="ARBA00004370"/>
    </source>
</evidence>
<evidence type="ECO:0000313" key="5">
    <source>
        <dbReference type="Proteomes" id="UP001201217"/>
    </source>
</evidence>
<dbReference type="InterPro" id="IPR001466">
    <property type="entry name" value="Beta-lactam-related"/>
</dbReference>
<dbReference type="SUPFAM" id="SSF56601">
    <property type="entry name" value="beta-lactamase/transpeptidase-like"/>
    <property type="match status" value="1"/>
</dbReference>
<evidence type="ECO:0000259" key="3">
    <source>
        <dbReference type="Pfam" id="PF00144"/>
    </source>
</evidence>
<dbReference type="PANTHER" id="PTHR46825:SF11">
    <property type="entry name" value="PENICILLIN-BINDING PROTEIN 4"/>
    <property type="match status" value="1"/>
</dbReference>
<keyword evidence="5" id="KW-1185">Reference proteome</keyword>
<accession>A0ABS9E9G0</accession>
<sequence length="374" mass="40741">MSSQAQETASPASSRTVQSLLDQRLPQILQDAGQIGNAGVVLQDGDIIAQSHHGLRQKDRNTPIGPNDKWHIGSITKSITATLIGRLVDKGQLSFDSTIGELWLDAAAEMDPIWRTVTLGQLLHHTSGAKANFGLKVLFDRSFTDQAALDAARAAAVRKILQKPPAHQPGTKFEYSNIGYAIAGQLASVVAGESWEYLVQQEVFEPLGLDSAGFGAPKGDNPWGHGKKWLVMITPMDPQTPESDNSPIMGPAGTVHMSLQDLAKYGQAHLATARGESDYLSASTIKWLHQAPKPINADHPPYAGGWIWMSFSDDERLSLFHNGSNTMWYAFLVNDPKTNASFALATNIGHIKRSEFGFGQLTRDLLRLLDQQAE</sequence>
<keyword evidence="2" id="KW-0472">Membrane</keyword>
<dbReference type="Gene3D" id="3.40.710.10">
    <property type="entry name" value="DD-peptidase/beta-lactamase superfamily"/>
    <property type="match status" value="1"/>
</dbReference>
<dbReference type="PANTHER" id="PTHR46825">
    <property type="entry name" value="D-ALANYL-D-ALANINE-CARBOXYPEPTIDASE/ENDOPEPTIDASE AMPH"/>
    <property type="match status" value="1"/>
</dbReference>
<comment type="subcellular location">
    <subcellularLocation>
        <location evidence="1">Membrane</location>
    </subcellularLocation>
</comment>
<dbReference type="InterPro" id="IPR012338">
    <property type="entry name" value="Beta-lactam/transpept-like"/>
</dbReference>
<gene>
    <name evidence="4" type="ORF">L1I42_13105</name>
</gene>
<comment type="caution">
    <text evidence="4">The sequence shown here is derived from an EMBL/GenBank/DDBJ whole genome shotgun (WGS) entry which is preliminary data.</text>
</comment>
<protein>
    <submittedName>
        <fullName evidence="4">Beta-lactamase family protein</fullName>
    </submittedName>
</protein>
<evidence type="ECO:0000313" key="4">
    <source>
        <dbReference type="EMBL" id="MCF4099433.1"/>
    </source>
</evidence>
<dbReference type="EMBL" id="JAKGTI010000003">
    <property type="protein sequence ID" value="MCF4099433.1"/>
    <property type="molecule type" value="Genomic_DNA"/>
</dbReference>
<reference evidence="4 5" key="1">
    <citation type="submission" date="2022-01" db="EMBL/GenBank/DDBJ databases">
        <title>Maritalea mediterranea sp. nov., isolated from marine plastic residues from the Malva-rosa beach (Valencia, Spain).</title>
        <authorList>
            <person name="Vidal-Verdu A."/>
            <person name="Molina-Menor E."/>
            <person name="Pascual J."/>
            <person name="Pereto J."/>
            <person name="Porcar M."/>
        </authorList>
    </citation>
    <scope>NUCLEOTIDE SEQUENCE [LARGE SCALE GENOMIC DNA]</scope>
    <source>
        <strain evidence="4 5">P4.10X</strain>
    </source>
</reference>
<proteinExistence type="predicted"/>
<organism evidence="4 5">
    <name type="scientific">Maritalea mediterranea</name>
    <dbReference type="NCBI Taxonomy" id="2909667"/>
    <lineage>
        <taxon>Bacteria</taxon>
        <taxon>Pseudomonadati</taxon>
        <taxon>Pseudomonadota</taxon>
        <taxon>Alphaproteobacteria</taxon>
        <taxon>Hyphomicrobiales</taxon>
        <taxon>Devosiaceae</taxon>
        <taxon>Maritalea</taxon>
    </lineage>
</organism>
<dbReference type="RefSeq" id="WP_236115130.1">
    <property type="nucleotide sequence ID" value="NZ_JAKGTI010000003.1"/>
</dbReference>